<evidence type="ECO:0000256" key="11">
    <source>
        <dbReference type="ARBA" id="ARBA00023310"/>
    </source>
</evidence>
<keyword evidence="19" id="KW-1185">Reference proteome</keyword>
<keyword evidence="10 14" id="KW-0472">Membrane</keyword>
<evidence type="ECO:0000256" key="12">
    <source>
        <dbReference type="ARBA" id="ARBA00025198"/>
    </source>
</evidence>
<evidence type="ECO:0000256" key="1">
    <source>
        <dbReference type="ARBA" id="ARBA00004162"/>
    </source>
</evidence>
<protein>
    <recommendedName>
        <fullName evidence="14">ATP synthase subunit b</fullName>
    </recommendedName>
    <alternativeName>
        <fullName evidence="14">ATP synthase F(0) sector subunit b</fullName>
    </alternativeName>
    <alternativeName>
        <fullName evidence="14">ATPase subunit I</fullName>
    </alternativeName>
    <alternativeName>
        <fullName evidence="14">F-type ATPase subunit b</fullName>
        <shortName evidence="14">F-ATPase subunit b</shortName>
    </alternativeName>
</protein>
<keyword evidence="8 14" id="KW-1133">Transmembrane helix</keyword>
<evidence type="ECO:0000256" key="13">
    <source>
        <dbReference type="ARBA" id="ARBA00025830"/>
    </source>
</evidence>
<comment type="subcellular location">
    <subcellularLocation>
        <location evidence="1 14">Cell membrane</location>
        <topology evidence="1 14">Single-pass membrane protein</topology>
    </subcellularLocation>
</comment>
<evidence type="ECO:0000256" key="15">
    <source>
        <dbReference type="RuleBase" id="RU003848"/>
    </source>
</evidence>
<dbReference type="EMBL" id="BAABGN010000002">
    <property type="protein sequence ID" value="GAA4416643.1"/>
    <property type="molecule type" value="Genomic_DNA"/>
</dbReference>
<dbReference type="InterPro" id="IPR050059">
    <property type="entry name" value="ATP_synthase_B_chain"/>
</dbReference>
<dbReference type="Pfam" id="PF00430">
    <property type="entry name" value="ATP-synt_B"/>
    <property type="match status" value="1"/>
</dbReference>
<dbReference type="CDD" id="cd06503">
    <property type="entry name" value="ATP-synt_Fo_b"/>
    <property type="match status" value="1"/>
</dbReference>
<accession>A0ABP8L2D1</accession>
<keyword evidence="4 14" id="KW-1003">Cell membrane</keyword>
<evidence type="ECO:0000256" key="16">
    <source>
        <dbReference type="SAM" id="Coils"/>
    </source>
</evidence>
<dbReference type="HAMAP" id="MF_01398">
    <property type="entry name" value="ATP_synth_b_bprime"/>
    <property type="match status" value="1"/>
</dbReference>
<dbReference type="InterPro" id="IPR028987">
    <property type="entry name" value="ATP_synth_B-like_membr_sf"/>
</dbReference>
<reference evidence="18" key="1">
    <citation type="journal article" date="2014" name="Int. J. Syst. Evol. Microbiol.">
        <title>Complete genome of a new Firmicutes species belonging to the dominant human colonic microbiota ('Ruminococcus bicirculans') reveals two chromosomes and a selective capacity to utilize plant glucans.</title>
        <authorList>
            <consortium name="NISC Comparative Sequencing Program"/>
            <person name="Wegmann U."/>
            <person name="Louis P."/>
            <person name="Goesmann A."/>
            <person name="Henrissat B."/>
            <person name="Duncan S.H."/>
            <person name="Flint H.J."/>
        </authorList>
    </citation>
    <scope>NUCLEOTIDE SEQUENCE</scope>
    <source>
        <strain evidence="18">JCM 17810</strain>
    </source>
</reference>
<dbReference type="PANTHER" id="PTHR33445">
    <property type="entry name" value="ATP SYNTHASE SUBUNIT B', CHLOROPLASTIC"/>
    <property type="match status" value="1"/>
</dbReference>
<comment type="similarity">
    <text evidence="2 14 15">Belongs to the ATPase B chain family.</text>
</comment>
<evidence type="ECO:0000256" key="14">
    <source>
        <dbReference type="HAMAP-Rule" id="MF_01398"/>
    </source>
</evidence>
<keyword evidence="16" id="KW-0175">Coiled coil</keyword>
<reference evidence="19" key="2">
    <citation type="journal article" date="2019" name="Int. J. Syst. Evol. Microbiol.">
        <title>The Global Catalogue of Microorganisms (GCM) 10K type strain sequencing project: providing services to taxonomists for standard genome sequencing and annotation.</title>
        <authorList>
            <consortium name="The Broad Institute Genomics Platform"/>
            <consortium name="The Broad Institute Genome Sequencing Center for Infectious Disease"/>
            <person name="Wu L."/>
            <person name="Ma J."/>
        </authorList>
    </citation>
    <scope>NUCLEOTIDE SEQUENCE [LARGE SCALE GENOMIC DNA]</scope>
    <source>
        <strain evidence="19">JCM 17810</strain>
    </source>
</reference>
<evidence type="ECO:0000256" key="10">
    <source>
        <dbReference type="ARBA" id="ARBA00023136"/>
    </source>
</evidence>
<dbReference type="PANTHER" id="PTHR33445:SF1">
    <property type="entry name" value="ATP SYNTHASE SUBUNIT B"/>
    <property type="match status" value="1"/>
</dbReference>
<organism evidence="18 19">
    <name type="scientific">Georgenia halophila</name>
    <dbReference type="NCBI Taxonomy" id="620889"/>
    <lineage>
        <taxon>Bacteria</taxon>
        <taxon>Bacillati</taxon>
        <taxon>Actinomycetota</taxon>
        <taxon>Actinomycetes</taxon>
        <taxon>Micrococcales</taxon>
        <taxon>Bogoriellaceae</taxon>
        <taxon>Georgenia</taxon>
    </lineage>
</organism>
<keyword evidence="9 14" id="KW-0406">Ion transport</keyword>
<evidence type="ECO:0000256" key="7">
    <source>
        <dbReference type="ARBA" id="ARBA00022781"/>
    </source>
</evidence>
<comment type="caution">
    <text evidence="18">The sequence shown here is derived from an EMBL/GenBank/DDBJ whole genome shotgun (WGS) entry which is preliminary data.</text>
</comment>
<evidence type="ECO:0000256" key="9">
    <source>
        <dbReference type="ARBA" id="ARBA00023065"/>
    </source>
</evidence>
<dbReference type="Proteomes" id="UP001500622">
    <property type="component" value="Unassembled WGS sequence"/>
</dbReference>
<keyword evidence="6 14" id="KW-0812">Transmembrane</keyword>
<dbReference type="SUPFAM" id="SSF81573">
    <property type="entry name" value="F1F0 ATP synthase subunit B, membrane domain"/>
    <property type="match status" value="1"/>
</dbReference>
<evidence type="ECO:0000256" key="5">
    <source>
        <dbReference type="ARBA" id="ARBA00022547"/>
    </source>
</evidence>
<evidence type="ECO:0000313" key="18">
    <source>
        <dbReference type="EMBL" id="GAA4420220.1"/>
    </source>
</evidence>
<comment type="function">
    <text evidence="12 14">F(1)F(0) ATP synthase produces ATP from ADP in the presence of a proton or sodium gradient. F-type ATPases consist of two structural domains, F(1) containing the extramembraneous catalytic core and F(0) containing the membrane proton channel, linked together by a central stalk and a peripheral stalk. During catalysis, ATP synthesis in the catalytic domain of F(1) is coupled via a rotary mechanism of the central stalk subunits to proton translocation.</text>
</comment>
<keyword evidence="7 14" id="KW-0375">Hydrogen ion transport</keyword>
<reference evidence="18" key="3">
    <citation type="submission" date="2023-12" db="EMBL/GenBank/DDBJ databases">
        <authorList>
            <person name="Sun Q."/>
            <person name="Inoue M."/>
        </authorList>
    </citation>
    <scope>NUCLEOTIDE SEQUENCE</scope>
    <source>
        <strain evidence="18">JCM 17810</strain>
    </source>
</reference>
<keyword evidence="3 14" id="KW-0813">Transport</keyword>
<evidence type="ECO:0000256" key="6">
    <source>
        <dbReference type="ARBA" id="ARBA00022692"/>
    </source>
</evidence>
<evidence type="ECO:0000313" key="17">
    <source>
        <dbReference type="EMBL" id="GAA4416643.1"/>
    </source>
</evidence>
<name>A0ABP8L2D1_9MICO</name>
<evidence type="ECO:0000256" key="4">
    <source>
        <dbReference type="ARBA" id="ARBA00022475"/>
    </source>
</evidence>
<dbReference type="Gene3D" id="1.20.5.620">
    <property type="entry name" value="F1F0 ATP synthase subunit B, membrane domain"/>
    <property type="match status" value="1"/>
</dbReference>
<keyword evidence="11 14" id="KW-0066">ATP synthesis</keyword>
<sequence length="187" mass="20558">MLLAETEQNPLLPADYDIIWSLVAVAIIAFFMVKYAVPRLTQVLDERAEKIEHGLTQADRAEKAAAEAEKRIAAELNEARREAAEVRERAQEEGKQIVAEARDKAQAEADRVTENATRQIEADRQAAQISLRADVGMLASELASRIVGESVNDQALQSRVIDRFLDELDNTESVGATGSQTRAGQEA</sequence>
<feature type="transmembrane region" description="Helical" evidence="14">
    <location>
        <begin position="18"/>
        <end position="37"/>
    </location>
</feature>
<gene>
    <name evidence="14" type="primary">atpF</name>
    <name evidence="17" type="ORF">GCM10023169_04160</name>
    <name evidence="18" type="ORF">GCM10023169_11770</name>
</gene>
<comment type="function">
    <text evidence="14">Component of the F(0) channel, it forms part of the peripheral stalk, linking F(1) to F(0).</text>
</comment>
<dbReference type="EMBL" id="BAABGN010000004">
    <property type="protein sequence ID" value="GAA4420220.1"/>
    <property type="molecule type" value="Genomic_DNA"/>
</dbReference>
<dbReference type="InterPro" id="IPR005864">
    <property type="entry name" value="ATP_synth_F0_bsu_bac"/>
</dbReference>
<dbReference type="NCBIfam" id="TIGR01144">
    <property type="entry name" value="ATP_synt_b"/>
    <property type="match status" value="1"/>
</dbReference>
<feature type="coiled-coil region" evidence="16">
    <location>
        <begin position="51"/>
        <end position="96"/>
    </location>
</feature>
<proteinExistence type="inferred from homology"/>
<dbReference type="NCBIfam" id="NF004412">
    <property type="entry name" value="PRK05759.1-3"/>
    <property type="match status" value="1"/>
</dbReference>
<keyword evidence="5 14" id="KW-0138">CF(0)</keyword>
<dbReference type="InterPro" id="IPR002146">
    <property type="entry name" value="ATP_synth_b/b'su_bac/chlpt"/>
</dbReference>
<comment type="subunit">
    <text evidence="13 14">F-type ATPases have 2 components, F(1) - the catalytic core - and F(0) - the membrane proton channel. F(1) has five subunits: alpha(3), beta(3), gamma(1), delta(1), epsilon(1). F(0) has three main subunits: a(1), b(2) and c(10-14). The alpha and beta chains form an alternating ring which encloses part of the gamma chain. F(1) is attached to F(0) by a central stalk formed by the gamma and epsilon chains, while a peripheral stalk is formed by the delta and b chains.</text>
</comment>
<evidence type="ECO:0000256" key="2">
    <source>
        <dbReference type="ARBA" id="ARBA00005513"/>
    </source>
</evidence>
<evidence type="ECO:0000313" key="19">
    <source>
        <dbReference type="Proteomes" id="UP001500622"/>
    </source>
</evidence>
<evidence type="ECO:0000256" key="8">
    <source>
        <dbReference type="ARBA" id="ARBA00022989"/>
    </source>
</evidence>
<evidence type="ECO:0000256" key="3">
    <source>
        <dbReference type="ARBA" id="ARBA00022448"/>
    </source>
</evidence>